<evidence type="ECO:0000256" key="2">
    <source>
        <dbReference type="SAM" id="SignalP"/>
    </source>
</evidence>
<evidence type="ECO:0000256" key="1">
    <source>
        <dbReference type="SAM" id="MobiDB-lite"/>
    </source>
</evidence>
<feature type="signal peptide" evidence="2">
    <location>
        <begin position="1"/>
        <end position="21"/>
    </location>
</feature>
<feature type="region of interest" description="Disordered" evidence="1">
    <location>
        <begin position="346"/>
        <end position="367"/>
    </location>
</feature>
<evidence type="ECO:0000313" key="3">
    <source>
        <dbReference type="EMBL" id="CAA9540024.1"/>
    </source>
</evidence>
<keyword evidence="2" id="KW-0732">Signal</keyword>
<accession>A0A6J4U3W8</accession>
<proteinExistence type="predicted"/>
<feature type="compositionally biased region" description="Polar residues" evidence="1">
    <location>
        <begin position="357"/>
        <end position="367"/>
    </location>
</feature>
<name>A0A6J4U3W8_9ACTN</name>
<feature type="chain" id="PRO_5038525315" description="DUF11 domain-containing protein" evidence="2">
    <location>
        <begin position="22"/>
        <end position="1105"/>
    </location>
</feature>
<dbReference type="EMBL" id="CADCVS010000611">
    <property type="protein sequence ID" value="CAA9540024.1"/>
    <property type="molecule type" value="Genomic_DNA"/>
</dbReference>
<feature type="compositionally biased region" description="Basic and acidic residues" evidence="1">
    <location>
        <begin position="596"/>
        <end position="607"/>
    </location>
</feature>
<dbReference type="SUPFAM" id="SSF50939">
    <property type="entry name" value="Sialidases"/>
    <property type="match status" value="1"/>
</dbReference>
<dbReference type="AlphaFoldDB" id="A0A6J4U3W8"/>
<dbReference type="InterPro" id="IPR036278">
    <property type="entry name" value="Sialidase_sf"/>
</dbReference>
<reference evidence="3" key="1">
    <citation type="submission" date="2020-02" db="EMBL/GenBank/DDBJ databases">
        <authorList>
            <person name="Meier V. D."/>
        </authorList>
    </citation>
    <scope>NUCLEOTIDE SEQUENCE</scope>
    <source>
        <strain evidence="3">AVDCRST_MAG30</strain>
    </source>
</reference>
<protein>
    <recommendedName>
        <fullName evidence="4">DUF11 domain-containing protein</fullName>
    </recommendedName>
</protein>
<feature type="region of interest" description="Disordered" evidence="1">
    <location>
        <begin position="592"/>
        <end position="612"/>
    </location>
</feature>
<organism evidence="3">
    <name type="scientific">uncultured Solirubrobacteraceae bacterium</name>
    <dbReference type="NCBI Taxonomy" id="1162706"/>
    <lineage>
        <taxon>Bacteria</taxon>
        <taxon>Bacillati</taxon>
        <taxon>Actinomycetota</taxon>
        <taxon>Thermoleophilia</taxon>
        <taxon>Solirubrobacterales</taxon>
        <taxon>Solirubrobacteraceae</taxon>
        <taxon>environmental samples</taxon>
    </lineage>
</organism>
<evidence type="ECO:0008006" key="4">
    <source>
        <dbReference type="Google" id="ProtNLM"/>
    </source>
</evidence>
<sequence length="1105" mass="118329">MTPLRSALLALLILVALPATAGAALSPFEQRLEMAREEANFPKPPPSRYALPAGNLDVDPAETVASQPGQRMIFTVSLDRAVERGSLRLELPATWVGRAPSGLLWAEPAELVSRAADSASLERDGRTVTLSFRDAQAGDAASLQIRDVGIPAGDHRIPFTWTGSAGEARGTSLVRIHAPAREGDETPQNPWTRQLQQGVEMNGTSQGDACASQTSTSCRLQGGNEEQSETFIGVSPYDSDRILVQSNNINDNTEGAFLSTNGGKNFKRLKIPNMVDAPGKAEPEMGDYCCDPMSAEDNLGNIWFGGLSFDNEDPEAPSRIYVNRIAAGTEEFQPFTVGLPLLAGKDGKQPETEGQQDKNLMTIDNSPTSPTYGRLYVVWNDTGGSPSDGTRSGNAIVISHCDTRTGGLPDAARCDNADNWTVPVIVAPRTSLIYADAAVGPEGQVYVTWWDFSSVNAIRGRVCDPKTADCAKSEGYGPIKDIATLNDDLLGGDDNQGGPFPFACPIPAQPGGRPGPSPGVEVDISNGPNRGRVYVSWGDLRPGSGVRRCDQLLVVGSPPLQDNLTWDSFVASSPDGIPGERKPSAQVATRLYTDADLQKPPEKDDRGNAAVGGNSDEWFPWLVVDQQSGKVFGDFYSTRDSPSTDRRTTHFYTREVIPNGNPDVPGKHGLGTLTRSSEQRSDYSAGTTACCVFGNDYGDYTGLDSAEGFVFPVWTRRAMAGDDGDAYTVVPKGPNPNLVLQEAKVGEAAGADQDGRIEPGEPIRMFVTVRNPSEVGVTAVRGTLASLSQKAVVTQAPSPYPDVAAKGGTGTNTTAFEAKLDSNIPCAANGSPAPVDFRVDLATAQGPESVAFLVPVCAAATAPALDRAGPGPAAAPVKPGQPKTETETAPTACAAAFGFRSTTAARSGRGLRLDFTRRTGDAPVTVDVFQQSRGRTITGERLVARFTNRSKAFRWNGRANRGSRRLSDGYYFARFRMKTERGTSFARETLRRRGGRFTGRPSFYSVDRCGVLRSYKLSRPVFGGRRNRALGIAFRLGATADVTVQVLRGSRVVRTYRVRNATGPATKRLRFSARGARRGDHKVRITVRPTGGRKSVTSTLTSRRL</sequence>
<gene>
    <name evidence="3" type="ORF">AVDCRST_MAG30-4647</name>
</gene>